<protein>
    <recommendedName>
        <fullName evidence="1">DUF7793 domain-containing protein</fullName>
    </recommendedName>
</protein>
<dbReference type="Gene3D" id="3.40.970.30">
    <property type="entry name" value="yp_829618.1 like domains"/>
    <property type="match status" value="1"/>
</dbReference>
<sequence>MQTYFQNTYAKYIIKDSILHITYKEGVFLDITAAKEIVKDRIVMQNGKALPVLCDTRLMKDSTKSARDYLALEGSTLVKAVAFVTEPSVSEFVIKIYIRTSNPPVKTEIFSQISDAKEYLLAF</sequence>
<reference evidence="2" key="1">
    <citation type="submission" date="2023-07" db="EMBL/GenBank/DDBJ databases">
        <title>Two novel species in the genus Flavivirga.</title>
        <authorList>
            <person name="Kwon K."/>
        </authorList>
    </citation>
    <scope>NUCLEOTIDE SEQUENCE</scope>
    <source>
        <strain evidence="2">KACC 14158</strain>
    </source>
</reference>
<evidence type="ECO:0000313" key="3">
    <source>
        <dbReference type="Proteomes" id="UP001176806"/>
    </source>
</evidence>
<evidence type="ECO:0000313" key="2">
    <source>
        <dbReference type="EMBL" id="MDO5977114.1"/>
    </source>
</evidence>
<dbReference type="RefSeq" id="WP_303304446.1">
    <property type="nucleotide sequence ID" value="NZ_BAABDA010000011.1"/>
</dbReference>
<proteinExistence type="predicted"/>
<dbReference type="InterPro" id="IPR056695">
    <property type="entry name" value="DUF7793"/>
</dbReference>
<gene>
    <name evidence="2" type="ORF">Q4Q40_23200</name>
</gene>
<name>A0ABT8WVI1_9FLAO</name>
<dbReference type="EMBL" id="JAUOEL010000012">
    <property type="protein sequence ID" value="MDO5977114.1"/>
    <property type="molecule type" value="Genomic_DNA"/>
</dbReference>
<keyword evidence="3" id="KW-1185">Reference proteome</keyword>
<dbReference type="Pfam" id="PF25056">
    <property type="entry name" value="DUF7793"/>
    <property type="match status" value="1"/>
</dbReference>
<dbReference type="Proteomes" id="UP001176806">
    <property type="component" value="Unassembled WGS sequence"/>
</dbReference>
<accession>A0ABT8WVI1</accession>
<feature type="domain" description="DUF7793" evidence="1">
    <location>
        <begin position="12"/>
        <end position="121"/>
    </location>
</feature>
<organism evidence="2 3">
    <name type="scientific">Flavivirga jejuensis</name>
    <dbReference type="NCBI Taxonomy" id="870487"/>
    <lineage>
        <taxon>Bacteria</taxon>
        <taxon>Pseudomonadati</taxon>
        <taxon>Bacteroidota</taxon>
        <taxon>Flavobacteriia</taxon>
        <taxon>Flavobacteriales</taxon>
        <taxon>Flavobacteriaceae</taxon>
        <taxon>Flavivirga</taxon>
    </lineage>
</organism>
<evidence type="ECO:0000259" key="1">
    <source>
        <dbReference type="Pfam" id="PF25056"/>
    </source>
</evidence>
<comment type="caution">
    <text evidence="2">The sequence shown here is derived from an EMBL/GenBank/DDBJ whole genome shotgun (WGS) entry which is preliminary data.</text>
</comment>